<organism evidence="1 2">
    <name type="scientific">Symbiodinium microadriaticum</name>
    <name type="common">Dinoflagellate</name>
    <name type="synonym">Zooxanthella microadriatica</name>
    <dbReference type="NCBI Taxonomy" id="2951"/>
    <lineage>
        <taxon>Eukaryota</taxon>
        <taxon>Sar</taxon>
        <taxon>Alveolata</taxon>
        <taxon>Dinophyceae</taxon>
        <taxon>Suessiales</taxon>
        <taxon>Symbiodiniaceae</taxon>
        <taxon>Symbiodinium</taxon>
    </lineage>
</organism>
<reference evidence="1 2" key="1">
    <citation type="submission" date="2016-02" db="EMBL/GenBank/DDBJ databases">
        <title>Genome analysis of coral dinoflagellate symbionts highlights evolutionary adaptations to a symbiotic lifestyle.</title>
        <authorList>
            <person name="Aranda M."/>
            <person name="Li Y."/>
            <person name="Liew Y.J."/>
            <person name="Baumgarten S."/>
            <person name="Simakov O."/>
            <person name="Wilson M."/>
            <person name="Piel J."/>
            <person name="Ashoor H."/>
            <person name="Bougouffa S."/>
            <person name="Bajic V.B."/>
            <person name="Ryu T."/>
            <person name="Ravasi T."/>
            <person name="Bayer T."/>
            <person name="Micklem G."/>
            <person name="Kim H."/>
            <person name="Bhak J."/>
            <person name="Lajeunesse T.C."/>
            <person name="Voolstra C.R."/>
        </authorList>
    </citation>
    <scope>NUCLEOTIDE SEQUENCE [LARGE SCALE GENOMIC DNA]</scope>
    <source>
        <strain evidence="1 2">CCMP2467</strain>
    </source>
</reference>
<dbReference type="OrthoDB" id="413486at2759"/>
<dbReference type="EMBL" id="LSRX01001111">
    <property type="protein sequence ID" value="OLP83505.1"/>
    <property type="molecule type" value="Genomic_DNA"/>
</dbReference>
<proteinExistence type="predicted"/>
<name>A0A1Q9CKS2_SYMMI</name>
<protein>
    <submittedName>
        <fullName evidence="1">Uncharacterized protein</fullName>
    </submittedName>
</protein>
<dbReference type="AlphaFoldDB" id="A0A1Q9CKS2"/>
<dbReference type="PANTHER" id="PTHR38899:SF1">
    <property type="entry name" value="PROTEIN KINASE"/>
    <property type="match status" value="1"/>
</dbReference>
<gene>
    <name evidence="1" type="ORF">AK812_SmicGene35715</name>
</gene>
<dbReference type="PANTHER" id="PTHR38899">
    <property type="entry name" value="DOMAIN OOKINETE PROTEIN, PUTATIVE-RELATED"/>
    <property type="match status" value="1"/>
</dbReference>
<keyword evidence="2" id="KW-1185">Reference proteome</keyword>
<evidence type="ECO:0000313" key="2">
    <source>
        <dbReference type="Proteomes" id="UP000186817"/>
    </source>
</evidence>
<comment type="caution">
    <text evidence="1">The sequence shown here is derived from an EMBL/GenBank/DDBJ whole genome shotgun (WGS) entry which is preliminary data.</text>
</comment>
<accession>A0A1Q9CKS2</accession>
<dbReference type="Proteomes" id="UP000186817">
    <property type="component" value="Unassembled WGS sequence"/>
</dbReference>
<sequence>MATCCVTEMEPAPLMTKHQSISSLSTHDLGAPSDELLRKSCDHSAFRLVAPRILDECANLGARSMPLQALRSRTMRTTPTHRSRVAASMPIQALQRSMGTTAFDPFHCYHRRDSIVCSEPPPTSPHFDEIAVTQIMSNDFEVDEDGLLHLDGEDALVRKASSRIDETGTQTSSALWKDPEQGVILVDWDDTLFATTWLAGKSEFKSWQREWVSGAPPKLSEEDARDLAELDKAARAFLCAASALGQVVCVTLSRTPWQHNTMKAFMPELAKAWEEAGVEVIYASEVMLRRHSSGGGECRHASGPGLVEQEVILMGQSIKKKETAMRRVINKIYGKGSWKNVVSIGDGEAEFNALRDISFKHTNPTSGVTGSQKRFRMKAVQMLDSPTCNELTTQLQILQAWMPALMHLDDDFFLTLSDGEEDILAMHNILLERLEGQGQTS</sequence>
<evidence type="ECO:0000313" key="1">
    <source>
        <dbReference type="EMBL" id="OLP83505.1"/>
    </source>
</evidence>